<organism evidence="3 4">
    <name type="scientific">Euroglyphus maynei</name>
    <name type="common">Mayne's house dust mite</name>
    <dbReference type="NCBI Taxonomy" id="6958"/>
    <lineage>
        <taxon>Eukaryota</taxon>
        <taxon>Metazoa</taxon>
        <taxon>Ecdysozoa</taxon>
        <taxon>Arthropoda</taxon>
        <taxon>Chelicerata</taxon>
        <taxon>Arachnida</taxon>
        <taxon>Acari</taxon>
        <taxon>Acariformes</taxon>
        <taxon>Sarcoptiformes</taxon>
        <taxon>Astigmata</taxon>
        <taxon>Psoroptidia</taxon>
        <taxon>Analgoidea</taxon>
        <taxon>Pyroglyphidae</taxon>
        <taxon>Pyroglyphinae</taxon>
        <taxon>Euroglyphus</taxon>
    </lineage>
</organism>
<feature type="region of interest" description="Disordered" evidence="1">
    <location>
        <begin position="29"/>
        <end position="64"/>
    </location>
</feature>
<evidence type="ECO:0000313" key="3">
    <source>
        <dbReference type="EMBL" id="OTF81111.1"/>
    </source>
</evidence>
<keyword evidence="4" id="KW-1185">Reference proteome</keyword>
<dbReference type="Pfam" id="PF11467">
    <property type="entry name" value="LEDGF"/>
    <property type="match status" value="1"/>
</dbReference>
<dbReference type="AlphaFoldDB" id="A0A1Y3BJF5"/>
<dbReference type="Gene3D" id="1.20.930.10">
    <property type="entry name" value="Conserved domain common to transcription factors TFIIS, elongin A, CRSP70"/>
    <property type="match status" value="1"/>
</dbReference>
<dbReference type="OrthoDB" id="62853at2759"/>
<proteinExistence type="predicted"/>
<name>A0A1Y3BJF5_EURMA</name>
<dbReference type="InterPro" id="IPR036218">
    <property type="entry name" value="HIVI-bd_sf"/>
</dbReference>
<dbReference type="InterPro" id="IPR021567">
    <property type="entry name" value="LEDGF_IBD"/>
</dbReference>
<gene>
    <name evidence="3" type="ORF">BLA29_010838</name>
</gene>
<evidence type="ECO:0000313" key="4">
    <source>
        <dbReference type="Proteomes" id="UP000194236"/>
    </source>
</evidence>
<dbReference type="SUPFAM" id="SSF140576">
    <property type="entry name" value="HIV integrase-binding domain"/>
    <property type="match status" value="1"/>
</dbReference>
<sequence length="167" mass="19897">MSNKKLPITETIDDVMKLKQKLQDEKLAQKLEEKEREKERRKREKMERKRLERLQQAKNRNQEDTNRMINEMLTTIDSNIKLSLSKTNANIDKCLETMDSIDDVKMKITSKNVTNFGDNLKELISTLKKCRKYKQEERVRQKADHFLNKMKELFSSSESQVSILLKF</sequence>
<dbReference type="InterPro" id="IPR035441">
    <property type="entry name" value="TFIIS/LEDGF_dom_sf"/>
</dbReference>
<reference evidence="3 4" key="1">
    <citation type="submission" date="2017-03" db="EMBL/GenBank/DDBJ databases">
        <title>Genome Survey of Euroglyphus maynei.</title>
        <authorList>
            <person name="Arlian L.G."/>
            <person name="Morgan M.S."/>
            <person name="Rider S.D."/>
        </authorList>
    </citation>
    <scope>NUCLEOTIDE SEQUENCE [LARGE SCALE GENOMIC DNA]</scope>
    <source>
        <strain evidence="3">Arlian Lab</strain>
        <tissue evidence="3">Whole body</tissue>
    </source>
</reference>
<comment type="caution">
    <text evidence="3">The sequence shown here is derived from an EMBL/GenBank/DDBJ whole genome shotgun (WGS) entry which is preliminary data.</text>
</comment>
<dbReference type="EMBL" id="MUJZ01015242">
    <property type="protein sequence ID" value="OTF81111.1"/>
    <property type="molecule type" value="Genomic_DNA"/>
</dbReference>
<accession>A0A1Y3BJF5</accession>
<evidence type="ECO:0000259" key="2">
    <source>
        <dbReference type="Pfam" id="PF11467"/>
    </source>
</evidence>
<evidence type="ECO:0000256" key="1">
    <source>
        <dbReference type="SAM" id="MobiDB-lite"/>
    </source>
</evidence>
<dbReference type="Proteomes" id="UP000194236">
    <property type="component" value="Unassembled WGS sequence"/>
</dbReference>
<feature type="domain" description="Lens epithelium-derived growth factor integrase-binding" evidence="2">
    <location>
        <begin position="72"/>
        <end position="163"/>
    </location>
</feature>
<protein>
    <submittedName>
        <fullName evidence="3">PWWP and LEDGF domain containing protein</fullName>
    </submittedName>
</protein>